<evidence type="ECO:0008006" key="4">
    <source>
        <dbReference type="Google" id="ProtNLM"/>
    </source>
</evidence>
<reference evidence="1" key="2">
    <citation type="submission" date="2015-07" db="EMBL/GenBank/DDBJ databases">
        <authorList>
            <person name="Noorani M."/>
        </authorList>
    </citation>
    <scope>NUCLEOTIDE SEQUENCE</scope>
    <source>
        <strain evidence="1">Yugu1</strain>
    </source>
</reference>
<reference evidence="2" key="3">
    <citation type="submission" date="2018-08" db="UniProtKB">
        <authorList>
            <consortium name="EnsemblPlants"/>
        </authorList>
    </citation>
    <scope>IDENTIFICATION</scope>
    <source>
        <strain evidence="2">Yugu1</strain>
    </source>
</reference>
<name>K3YKE2_SETIT</name>
<evidence type="ECO:0000313" key="3">
    <source>
        <dbReference type="Proteomes" id="UP000004995"/>
    </source>
</evidence>
<gene>
    <name evidence="1" type="ORF">SETIT_6G048700v2</name>
</gene>
<evidence type="ECO:0000313" key="2">
    <source>
        <dbReference type="EnsemblPlants" id="KQL00656"/>
    </source>
</evidence>
<accession>K3YKE2</accession>
<reference evidence="1 3" key="1">
    <citation type="journal article" date="2012" name="Nat. Biotechnol.">
        <title>Reference genome sequence of the model plant Setaria.</title>
        <authorList>
            <person name="Bennetzen J.L."/>
            <person name="Schmutz J."/>
            <person name="Wang H."/>
            <person name="Percifield R."/>
            <person name="Hawkins J."/>
            <person name="Pontaroli A.C."/>
            <person name="Estep M."/>
            <person name="Feng L."/>
            <person name="Vaughn J.N."/>
            <person name="Grimwood J."/>
            <person name="Jenkins J."/>
            <person name="Barry K."/>
            <person name="Lindquist E."/>
            <person name="Hellsten U."/>
            <person name="Deshpande S."/>
            <person name="Wang X."/>
            <person name="Wu X."/>
            <person name="Mitros T."/>
            <person name="Triplett J."/>
            <person name="Yang X."/>
            <person name="Ye C.Y."/>
            <person name="Mauro-Herrera M."/>
            <person name="Wang L."/>
            <person name="Li P."/>
            <person name="Sharma M."/>
            <person name="Sharma R."/>
            <person name="Ronald P.C."/>
            <person name="Panaud O."/>
            <person name="Kellogg E.A."/>
            <person name="Brutnell T.P."/>
            <person name="Doust A.N."/>
            <person name="Tuskan G.A."/>
            <person name="Rokhsar D."/>
            <person name="Devos K.M."/>
        </authorList>
    </citation>
    <scope>NUCLEOTIDE SEQUENCE [LARGE SCALE GENOMIC DNA]</scope>
    <source>
        <strain evidence="3">cv. Yugu1</strain>
        <strain evidence="1">Yugu1</strain>
    </source>
</reference>
<dbReference type="AlphaFoldDB" id="K3YKE2"/>
<dbReference type="Gramene" id="KQL00656">
    <property type="protein sequence ID" value="KQL00656"/>
    <property type="gene ID" value="SETIT_014711mg"/>
</dbReference>
<dbReference type="Proteomes" id="UP000004995">
    <property type="component" value="Unassembled WGS sequence"/>
</dbReference>
<dbReference type="HOGENOM" id="CLU_2268494_0_0_1"/>
<organism evidence="2 3">
    <name type="scientific">Setaria italica</name>
    <name type="common">Foxtail millet</name>
    <name type="synonym">Panicum italicum</name>
    <dbReference type="NCBI Taxonomy" id="4555"/>
    <lineage>
        <taxon>Eukaryota</taxon>
        <taxon>Viridiplantae</taxon>
        <taxon>Streptophyta</taxon>
        <taxon>Embryophyta</taxon>
        <taxon>Tracheophyta</taxon>
        <taxon>Spermatophyta</taxon>
        <taxon>Magnoliopsida</taxon>
        <taxon>Liliopsida</taxon>
        <taxon>Poales</taxon>
        <taxon>Poaceae</taxon>
        <taxon>PACMAD clade</taxon>
        <taxon>Panicoideae</taxon>
        <taxon>Panicodae</taxon>
        <taxon>Paniceae</taxon>
        <taxon>Cenchrinae</taxon>
        <taxon>Setaria</taxon>
    </lineage>
</organism>
<dbReference type="EMBL" id="AGNK02003541">
    <property type="status" value="NOT_ANNOTATED_CDS"/>
    <property type="molecule type" value="Genomic_DNA"/>
</dbReference>
<keyword evidence="3" id="KW-1185">Reference proteome</keyword>
<sequence>MATPPARHSSKAEELRKATTFHPSLWGDFFLTYQPPTAPQDCRWWGCYTNPSTCLMTTTSLVAISRLAVLEAPSLRPHFNPSFCENFTPSLASGSGNYCCVLN</sequence>
<evidence type="ECO:0000313" key="1">
    <source>
        <dbReference type="EMBL" id="RCV29879.1"/>
    </source>
</evidence>
<dbReference type="OMA" id="STCLMTT"/>
<dbReference type="EMBL" id="CM003533">
    <property type="protein sequence ID" value="RCV29879.1"/>
    <property type="molecule type" value="Genomic_DNA"/>
</dbReference>
<dbReference type="OrthoDB" id="1740623at2759"/>
<proteinExistence type="predicted"/>
<dbReference type="EnsemblPlants" id="KQL00656">
    <property type="protein sequence ID" value="KQL00656"/>
    <property type="gene ID" value="SETIT_014711mg"/>
</dbReference>
<protein>
    <recommendedName>
        <fullName evidence="4">Terpene synthase N-terminal domain-containing protein</fullName>
    </recommendedName>
</protein>